<dbReference type="Proteomes" id="UP000294853">
    <property type="component" value="Chromosome"/>
</dbReference>
<feature type="compositionally biased region" description="Basic and acidic residues" evidence="1">
    <location>
        <begin position="59"/>
        <end position="80"/>
    </location>
</feature>
<dbReference type="KEGG" id="nsn:EXE58_08395"/>
<evidence type="ECO:0000313" key="2">
    <source>
        <dbReference type="EMBL" id="QBX55468.1"/>
    </source>
</evidence>
<name>A0A4P7IEB8_9ACTN</name>
<organism evidence="2 3">
    <name type="scientific">Nocardioides seonyuensis</name>
    <dbReference type="NCBI Taxonomy" id="2518371"/>
    <lineage>
        <taxon>Bacteria</taxon>
        <taxon>Bacillati</taxon>
        <taxon>Actinomycetota</taxon>
        <taxon>Actinomycetes</taxon>
        <taxon>Propionibacteriales</taxon>
        <taxon>Nocardioidaceae</taxon>
        <taxon>Nocardioides</taxon>
    </lineage>
</organism>
<evidence type="ECO:0000256" key="1">
    <source>
        <dbReference type="SAM" id="MobiDB-lite"/>
    </source>
</evidence>
<proteinExistence type="predicted"/>
<feature type="region of interest" description="Disordered" evidence="1">
    <location>
        <begin position="44"/>
        <end position="80"/>
    </location>
</feature>
<dbReference type="EMBL" id="CP038436">
    <property type="protein sequence ID" value="QBX55468.1"/>
    <property type="molecule type" value="Genomic_DNA"/>
</dbReference>
<reference evidence="2 3" key="1">
    <citation type="submission" date="2019-03" db="EMBL/GenBank/DDBJ databases">
        <title>Three New Species of Nocardioides, Nocardioides euryhalodurans sp. nov., Nocardioides seonyuensis sp. nov. and Nocardioides eburneoflavus sp. nov. Iolated from Soil.</title>
        <authorList>
            <person name="Roh S.G."/>
            <person name="Lee C."/>
            <person name="Kim M.-K."/>
            <person name="Kim S.B."/>
        </authorList>
    </citation>
    <scope>NUCLEOTIDE SEQUENCE [LARGE SCALE GENOMIC DNA]</scope>
    <source>
        <strain evidence="2 3">MMS17-SY207-3</strain>
    </source>
</reference>
<dbReference type="AlphaFoldDB" id="A0A4P7IEB8"/>
<evidence type="ECO:0000313" key="3">
    <source>
        <dbReference type="Proteomes" id="UP000294853"/>
    </source>
</evidence>
<accession>A0A4P7IEB8</accession>
<protein>
    <submittedName>
        <fullName evidence="2">Uncharacterized protein</fullName>
    </submittedName>
</protein>
<keyword evidence="3" id="KW-1185">Reference proteome</keyword>
<gene>
    <name evidence="2" type="ORF">EXE58_08395</name>
</gene>
<sequence>MRIIWKLLGLAGVTGVAATGAVIAREERKRQHYTADEIRTRLHQRYDEALGRPASADGELERDPQHDHADRHVEDLPGTS</sequence>
<dbReference type="RefSeq" id="WP_135267459.1">
    <property type="nucleotide sequence ID" value="NZ_CP038436.1"/>
</dbReference>
<dbReference type="OrthoDB" id="4569428at2"/>